<dbReference type="PANTHER" id="PTHR30346:SF0">
    <property type="entry name" value="HCA OPERON TRANSCRIPTIONAL ACTIVATOR HCAR"/>
    <property type="match status" value="1"/>
</dbReference>
<accession>A0A7K1V535</accession>
<dbReference type="Gene3D" id="1.10.10.10">
    <property type="entry name" value="Winged helix-like DNA-binding domain superfamily/Winged helix DNA-binding domain"/>
    <property type="match status" value="1"/>
</dbReference>
<evidence type="ECO:0000256" key="2">
    <source>
        <dbReference type="ARBA" id="ARBA00023015"/>
    </source>
</evidence>
<dbReference type="InterPro" id="IPR005119">
    <property type="entry name" value="LysR_subst-bd"/>
</dbReference>
<dbReference type="AlphaFoldDB" id="A0A7K1V535"/>
<keyword evidence="9" id="KW-1185">Reference proteome</keyword>
<dbReference type="Pfam" id="PF00126">
    <property type="entry name" value="HTH_1"/>
    <property type="match status" value="1"/>
</dbReference>
<dbReference type="InterPro" id="IPR036390">
    <property type="entry name" value="WH_DNA-bd_sf"/>
</dbReference>
<evidence type="ECO:0000256" key="3">
    <source>
        <dbReference type="ARBA" id="ARBA00023125"/>
    </source>
</evidence>
<evidence type="ECO:0000259" key="7">
    <source>
        <dbReference type="PROSITE" id="PS50931"/>
    </source>
</evidence>
<keyword evidence="5" id="KW-0804">Transcription</keyword>
<dbReference type="SUPFAM" id="SSF53850">
    <property type="entry name" value="Periplasmic binding protein-like II"/>
    <property type="match status" value="1"/>
</dbReference>
<dbReference type="Pfam" id="PF03466">
    <property type="entry name" value="LysR_substrate"/>
    <property type="match status" value="1"/>
</dbReference>
<dbReference type="GO" id="GO:0032993">
    <property type="term" value="C:protein-DNA complex"/>
    <property type="evidence" value="ECO:0007669"/>
    <property type="project" value="TreeGrafter"/>
</dbReference>
<dbReference type="PRINTS" id="PR00039">
    <property type="entry name" value="HTHLYSR"/>
</dbReference>
<feature type="compositionally biased region" description="Basic residues" evidence="6">
    <location>
        <begin position="50"/>
        <end position="67"/>
    </location>
</feature>
<evidence type="ECO:0000256" key="6">
    <source>
        <dbReference type="SAM" id="MobiDB-lite"/>
    </source>
</evidence>
<dbReference type="InterPro" id="IPR036388">
    <property type="entry name" value="WH-like_DNA-bd_sf"/>
</dbReference>
<dbReference type="GO" id="GO:0003700">
    <property type="term" value="F:DNA-binding transcription factor activity"/>
    <property type="evidence" value="ECO:0007669"/>
    <property type="project" value="InterPro"/>
</dbReference>
<feature type="domain" description="HTH lysR-type" evidence="7">
    <location>
        <begin position="106"/>
        <end position="163"/>
    </location>
</feature>
<comment type="similarity">
    <text evidence="1">Belongs to the LysR transcriptional regulatory family.</text>
</comment>
<dbReference type="EMBL" id="WRPP01000007">
    <property type="protein sequence ID" value="MVU81763.1"/>
    <property type="molecule type" value="Genomic_DNA"/>
</dbReference>
<keyword evidence="3" id="KW-0238">DNA-binding</keyword>
<reference evidence="8 9" key="1">
    <citation type="submission" date="2019-12" db="EMBL/GenBank/DDBJ databases">
        <title>Nocardia sp. nov. ET3-3 isolated from soil.</title>
        <authorList>
            <person name="Kanchanasin P."/>
            <person name="Tanasupawat S."/>
            <person name="Yuki M."/>
            <person name="Kudo T."/>
        </authorList>
    </citation>
    <scope>NUCLEOTIDE SEQUENCE [LARGE SCALE GENOMIC DNA]</scope>
    <source>
        <strain evidence="8 9">ET3-3</strain>
    </source>
</reference>
<evidence type="ECO:0000256" key="5">
    <source>
        <dbReference type="ARBA" id="ARBA00023163"/>
    </source>
</evidence>
<evidence type="ECO:0000313" key="8">
    <source>
        <dbReference type="EMBL" id="MVU81763.1"/>
    </source>
</evidence>
<dbReference type="GO" id="GO:0003677">
    <property type="term" value="F:DNA binding"/>
    <property type="evidence" value="ECO:0007669"/>
    <property type="project" value="UniProtKB-KW"/>
</dbReference>
<dbReference type="PROSITE" id="PS50931">
    <property type="entry name" value="HTH_LYSR"/>
    <property type="match status" value="1"/>
</dbReference>
<keyword evidence="2" id="KW-0805">Transcription regulation</keyword>
<dbReference type="InterPro" id="IPR000847">
    <property type="entry name" value="LysR_HTH_N"/>
</dbReference>
<comment type="caution">
    <text evidence="8">The sequence shown here is derived from an EMBL/GenBank/DDBJ whole genome shotgun (WGS) entry which is preliminary data.</text>
</comment>
<keyword evidence="4" id="KW-0010">Activator</keyword>
<name>A0A7K1V535_9NOCA</name>
<evidence type="ECO:0000256" key="1">
    <source>
        <dbReference type="ARBA" id="ARBA00009437"/>
    </source>
</evidence>
<protein>
    <submittedName>
        <fullName evidence="8">LysR family transcriptional regulator</fullName>
    </submittedName>
</protein>
<dbReference type="SUPFAM" id="SSF46785">
    <property type="entry name" value="Winged helix' DNA-binding domain"/>
    <property type="match status" value="1"/>
</dbReference>
<sequence>MDLRRRPVRQGAARRVHRQPGLPADRSGRPRRLRGHGIAAAARLGVRRGIPPRRRRGRGGGRTRRAAHSPDPVLQLKTAVQNANSGPAGSLRTVVPDAGAWRDAPLDFTALRAFLTLSEELHFGRTAQRLSLSQPRVSQLIREMERQIGGALFVRTSRRVRLTTLGDDLLRDIMPAVDRIDRALVAARATTRGLRIGFLGQFASTLDAAIAESRRREPDFAITMTQLQCQDLFGALRRRELDMQVSLCPVRQDDLVAGPVVGEYPRAVAIARAHPLATRRELTLEDLGDIAAVAPAPDTPPELVRSYWPPERTPSGRRIHFAGPARTEAEMLGTVAQGGAVYLTSTAMATHFTHPAVTYLPFAGLPPVRAILVWHQDTRCAKVREFATLAEHAYHANRPVTP</sequence>
<gene>
    <name evidence="8" type="ORF">GPX89_31570</name>
</gene>
<proteinExistence type="inferred from homology"/>
<organism evidence="8 9">
    <name type="scientific">Nocardia terrae</name>
    <dbReference type="NCBI Taxonomy" id="2675851"/>
    <lineage>
        <taxon>Bacteria</taxon>
        <taxon>Bacillati</taxon>
        <taxon>Actinomycetota</taxon>
        <taxon>Actinomycetes</taxon>
        <taxon>Mycobacteriales</taxon>
        <taxon>Nocardiaceae</taxon>
        <taxon>Nocardia</taxon>
    </lineage>
</organism>
<evidence type="ECO:0000256" key="4">
    <source>
        <dbReference type="ARBA" id="ARBA00023159"/>
    </source>
</evidence>
<dbReference type="PANTHER" id="PTHR30346">
    <property type="entry name" value="TRANSCRIPTIONAL DUAL REGULATOR HCAR-RELATED"/>
    <property type="match status" value="1"/>
</dbReference>
<evidence type="ECO:0000313" key="9">
    <source>
        <dbReference type="Proteomes" id="UP000466794"/>
    </source>
</evidence>
<feature type="region of interest" description="Disordered" evidence="6">
    <location>
        <begin position="1"/>
        <end position="71"/>
    </location>
</feature>
<feature type="compositionally biased region" description="Basic residues" evidence="6">
    <location>
        <begin position="1"/>
        <end position="18"/>
    </location>
</feature>
<dbReference type="Gene3D" id="3.40.190.10">
    <property type="entry name" value="Periplasmic binding protein-like II"/>
    <property type="match status" value="2"/>
</dbReference>
<dbReference type="Proteomes" id="UP000466794">
    <property type="component" value="Unassembled WGS sequence"/>
</dbReference>